<evidence type="ECO:0000256" key="1">
    <source>
        <dbReference type="SAM" id="MobiDB-lite"/>
    </source>
</evidence>
<reference evidence="2 3" key="1">
    <citation type="submission" date="2021-05" db="EMBL/GenBank/DDBJ databases">
        <title>Genome Assembly of Synthetic Allotetraploid Brassica napus Reveals Homoeologous Exchanges between Subgenomes.</title>
        <authorList>
            <person name="Davis J.T."/>
        </authorList>
    </citation>
    <scope>NUCLEOTIDE SEQUENCE [LARGE SCALE GENOMIC DNA]</scope>
    <source>
        <strain evidence="3">cv. Da-Ae</strain>
        <tissue evidence="2">Seedling</tissue>
    </source>
</reference>
<dbReference type="PANTHER" id="PTHR47165:SF4">
    <property type="entry name" value="OS03G0429900 PROTEIN"/>
    <property type="match status" value="1"/>
</dbReference>
<evidence type="ECO:0008006" key="4">
    <source>
        <dbReference type="Google" id="ProtNLM"/>
    </source>
</evidence>
<dbReference type="InterPro" id="IPR047192">
    <property type="entry name" value="Euk_RPA1_DBD_C"/>
</dbReference>
<feature type="compositionally biased region" description="Polar residues" evidence="1">
    <location>
        <begin position="356"/>
        <end position="365"/>
    </location>
</feature>
<dbReference type="EMBL" id="JAGKQM010000008">
    <property type="protein sequence ID" value="KAH0914459.1"/>
    <property type="molecule type" value="Genomic_DNA"/>
</dbReference>
<feature type="region of interest" description="Disordered" evidence="1">
    <location>
        <begin position="325"/>
        <end position="365"/>
    </location>
</feature>
<proteinExistence type="predicted"/>
<organism evidence="2 3">
    <name type="scientific">Brassica napus</name>
    <name type="common">Rape</name>
    <dbReference type="NCBI Taxonomy" id="3708"/>
    <lineage>
        <taxon>Eukaryota</taxon>
        <taxon>Viridiplantae</taxon>
        <taxon>Streptophyta</taxon>
        <taxon>Embryophyta</taxon>
        <taxon>Tracheophyta</taxon>
        <taxon>Spermatophyta</taxon>
        <taxon>Magnoliopsida</taxon>
        <taxon>eudicotyledons</taxon>
        <taxon>Gunneridae</taxon>
        <taxon>Pentapetalae</taxon>
        <taxon>rosids</taxon>
        <taxon>malvids</taxon>
        <taxon>Brassicales</taxon>
        <taxon>Brassicaceae</taxon>
        <taxon>Brassiceae</taxon>
        <taxon>Brassica</taxon>
    </lineage>
</organism>
<sequence length="580" mass="65596">GAKVQCSCKRTLIKRVQCSLPLGKWRVIQNVKISGTNSDLTDDSSFLSLASYNEILYGSVDTKCLIGQAIDIGEVQIIQVHNEDRKRILFRIRDNSGNALACCLWGRYAEQIKHHLEKHVGEDIVCLLRFAKISEFGGEVQITNAFDASLLDLNPTMAEALDFKEKLKNLDLPLAENEQNDPKKDLLKVADDWDDVGIILISELQETSELENVKIVCSVEAVDTDWAWYYFGCKGCGKIVTRIRRSVSGKLTKPLFRCAGCRTNGSNVVPKFKLHLIVHDDTGDCKLVLLGSIAKSIIGFEAQELWDGSYEEVMLQDVETGDCANPFSKRKETDSELADITSTSKKLKRRGVHGSGNENLPTSSTYSRQISHAGLRNQAIPLRDCSDSTVPLTSVFNRVYQTIGSSPSTTTFDPLHAAQGSVRLHLTHHLLLQFVCLCHSVQTVLDPKHLYPRIEREEESPHVLSWMILPIFHILYLMEMKKQQQTYIVISIKRMMNCLTMILLELDFDFSSQESTDSELEADNVEVHATPATYPYRPPPFCMKSILERCQNRERRSTKVLTKRKEEGYFMSIFTTFLVF</sequence>
<gene>
    <name evidence="2" type="ORF">HID58_028905</name>
</gene>
<feature type="non-terminal residue" evidence="2">
    <location>
        <position position="1"/>
    </location>
</feature>
<keyword evidence="3" id="KW-1185">Reference proteome</keyword>
<evidence type="ECO:0000313" key="3">
    <source>
        <dbReference type="Proteomes" id="UP000824890"/>
    </source>
</evidence>
<dbReference type="CDD" id="cd04481">
    <property type="entry name" value="RPA1_DBD_B_like"/>
    <property type="match status" value="1"/>
</dbReference>
<dbReference type="Proteomes" id="UP000824890">
    <property type="component" value="Unassembled WGS sequence"/>
</dbReference>
<dbReference type="CDD" id="cd04476">
    <property type="entry name" value="RPA1_DBD_C"/>
    <property type="match status" value="1"/>
</dbReference>
<evidence type="ECO:0000313" key="2">
    <source>
        <dbReference type="EMBL" id="KAH0914459.1"/>
    </source>
</evidence>
<name>A0ABQ8CBK4_BRANA</name>
<dbReference type="PANTHER" id="PTHR47165">
    <property type="entry name" value="OS03G0429900 PROTEIN"/>
    <property type="match status" value="1"/>
</dbReference>
<accession>A0ABQ8CBK4</accession>
<dbReference type="Gene3D" id="2.40.50.140">
    <property type="entry name" value="Nucleic acid-binding proteins"/>
    <property type="match status" value="2"/>
</dbReference>
<comment type="caution">
    <text evidence="2">The sequence shown here is derived from an EMBL/GenBank/DDBJ whole genome shotgun (WGS) entry which is preliminary data.</text>
</comment>
<protein>
    <recommendedName>
        <fullName evidence="4">Replication factor A C-terminal domain-containing protein</fullName>
    </recommendedName>
</protein>
<dbReference type="SUPFAM" id="SSF50249">
    <property type="entry name" value="Nucleic acid-binding proteins"/>
    <property type="match status" value="2"/>
</dbReference>
<dbReference type="InterPro" id="IPR012340">
    <property type="entry name" value="NA-bd_OB-fold"/>
</dbReference>